<feature type="region of interest" description="Disordered" evidence="1">
    <location>
        <begin position="1"/>
        <end position="91"/>
    </location>
</feature>
<feature type="compositionally biased region" description="Basic and acidic residues" evidence="1">
    <location>
        <begin position="1"/>
        <end position="17"/>
    </location>
</feature>
<organism evidence="2 3">
    <name type="scientific">Pisolithus microcarpus 441</name>
    <dbReference type="NCBI Taxonomy" id="765257"/>
    <lineage>
        <taxon>Eukaryota</taxon>
        <taxon>Fungi</taxon>
        <taxon>Dikarya</taxon>
        <taxon>Basidiomycota</taxon>
        <taxon>Agaricomycotina</taxon>
        <taxon>Agaricomycetes</taxon>
        <taxon>Agaricomycetidae</taxon>
        <taxon>Boletales</taxon>
        <taxon>Sclerodermatineae</taxon>
        <taxon>Pisolithaceae</taxon>
        <taxon>Pisolithus</taxon>
    </lineage>
</organism>
<sequence length="168" mass="18376">MLGADADRRSGEEKEGGKALNGSQVETVDSMLWESARRQKQPGVSLYEEDLRSRSRPRSRFVRGPSRPHSCSPRFRPYKRSKRSGKAKEIETYSSHKTLDNSDTALLSIPNQPVMGSSRTARDNITSNATVVDKNPVESIKEDGTSDVDVEGAASKAMDPDAPAGDPK</sequence>
<feature type="compositionally biased region" description="Polar residues" evidence="1">
    <location>
        <begin position="110"/>
        <end position="130"/>
    </location>
</feature>
<evidence type="ECO:0000313" key="2">
    <source>
        <dbReference type="EMBL" id="KIK22012.1"/>
    </source>
</evidence>
<reference evidence="3" key="2">
    <citation type="submission" date="2015-01" db="EMBL/GenBank/DDBJ databases">
        <title>Evolutionary Origins and Diversification of the Mycorrhizal Mutualists.</title>
        <authorList>
            <consortium name="DOE Joint Genome Institute"/>
            <consortium name="Mycorrhizal Genomics Consortium"/>
            <person name="Kohler A."/>
            <person name="Kuo A."/>
            <person name="Nagy L.G."/>
            <person name="Floudas D."/>
            <person name="Copeland A."/>
            <person name="Barry K.W."/>
            <person name="Cichocki N."/>
            <person name="Veneault-Fourrey C."/>
            <person name="LaButti K."/>
            <person name="Lindquist E.A."/>
            <person name="Lipzen A."/>
            <person name="Lundell T."/>
            <person name="Morin E."/>
            <person name="Murat C."/>
            <person name="Riley R."/>
            <person name="Ohm R."/>
            <person name="Sun H."/>
            <person name="Tunlid A."/>
            <person name="Henrissat B."/>
            <person name="Grigoriev I.V."/>
            <person name="Hibbett D.S."/>
            <person name="Martin F."/>
        </authorList>
    </citation>
    <scope>NUCLEOTIDE SEQUENCE [LARGE SCALE GENOMIC DNA]</scope>
    <source>
        <strain evidence="3">441</strain>
    </source>
</reference>
<dbReference type="EMBL" id="KN833744">
    <property type="protein sequence ID" value="KIK22012.1"/>
    <property type="molecule type" value="Genomic_DNA"/>
</dbReference>
<dbReference type="Proteomes" id="UP000054018">
    <property type="component" value="Unassembled WGS sequence"/>
</dbReference>
<feature type="region of interest" description="Disordered" evidence="1">
    <location>
        <begin position="110"/>
        <end position="168"/>
    </location>
</feature>
<proteinExistence type="predicted"/>
<gene>
    <name evidence="2" type="ORF">PISMIDRAFT_680785</name>
</gene>
<keyword evidence="3" id="KW-1185">Reference proteome</keyword>
<feature type="compositionally biased region" description="Basic residues" evidence="1">
    <location>
        <begin position="76"/>
        <end position="85"/>
    </location>
</feature>
<evidence type="ECO:0000256" key="1">
    <source>
        <dbReference type="SAM" id="MobiDB-lite"/>
    </source>
</evidence>
<dbReference type="AlphaFoldDB" id="A0A0C9ZHR1"/>
<dbReference type="OrthoDB" id="10463844at2759"/>
<protein>
    <submittedName>
        <fullName evidence="2">Uncharacterized protein</fullName>
    </submittedName>
</protein>
<feature type="compositionally biased region" description="Basic and acidic residues" evidence="1">
    <location>
        <begin position="135"/>
        <end position="144"/>
    </location>
</feature>
<evidence type="ECO:0000313" key="3">
    <source>
        <dbReference type="Proteomes" id="UP000054018"/>
    </source>
</evidence>
<accession>A0A0C9ZHR1</accession>
<name>A0A0C9ZHR1_9AGAM</name>
<reference evidence="2 3" key="1">
    <citation type="submission" date="2014-04" db="EMBL/GenBank/DDBJ databases">
        <authorList>
            <consortium name="DOE Joint Genome Institute"/>
            <person name="Kuo A."/>
            <person name="Kohler A."/>
            <person name="Costa M.D."/>
            <person name="Nagy L.G."/>
            <person name="Floudas D."/>
            <person name="Copeland A."/>
            <person name="Barry K.W."/>
            <person name="Cichocki N."/>
            <person name="Veneault-Fourrey C."/>
            <person name="LaButti K."/>
            <person name="Lindquist E.A."/>
            <person name="Lipzen A."/>
            <person name="Lundell T."/>
            <person name="Morin E."/>
            <person name="Murat C."/>
            <person name="Sun H."/>
            <person name="Tunlid A."/>
            <person name="Henrissat B."/>
            <person name="Grigoriev I.V."/>
            <person name="Hibbett D.S."/>
            <person name="Martin F."/>
            <person name="Nordberg H.P."/>
            <person name="Cantor M.N."/>
            <person name="Hua S.X."/>
        </authorList>
    </citation>
    <scope>NUCLEOTIDE SEQUENCE [LARGE SCALE GENOMIC DNA]</scope>
    <source>
        <strain evidence="2 3">441</strain>
    </source>
</reference>
<dbReference type="HOGENOM" id="CLU_1587172_0_0_1"/>